<reference evidence="2 3" key="1">
    <citation type="journal article" date="2016" name="DNA Res.">
        <title>Genome sequence of Aspergillus luchuensis NBRC 4314.</title>
        <authorList>
            <person name="Yamada O."/>
            <person name="Machida M."/>
            <person name="Hosoyama A."/>
            <person name="Goto M."/>
            <person name="Takahashi T."/>
            <person name="Futagami T."/>
            <person name="Yamagata Y."/>
            <person name="Takeuchi M."/>
            <person name="Kobayashi T."/>
            <person name="Koike H."/>
            <person name="Abe K."/>
            <person name="Asai K."/>
            <person name="Arita M."/>
            <person name="Fujita N."/>
            <person name="Fukuda K."/>
            <person name="Higa K."/>
            <person name="Horikawa H."/>
            <person name="Ishikawa T."/>
            <person name="Jinno K."/>
            <person name="Kato Y."/>
            <person name="Kirimura K."/>
            <person name="Mizutani O."/>
            <person name="Nakasone K."/>
            <person name="Sano M."/>
            <person name="Shiraishi Y."/>
            <person name="Tsukahara M."/>
            <person name="Gomi K."/>
        </authorList>
    </citation>
    <scope>NUCLEOTIDE SEQUENCE [LARGE SCALE GENOMIC DNA]</scope>
    <source>
        <strain evidence="2 3">RIB 2604</strain>
    </source>
</reference>
<dbReference type="Proteomes" id="UP000075230">
    <property type="component" value="Unassembled WGS sequence"/>
</dbReference>
<dbReference type="AlphaFoldDB" id="A0A146F357"/>
<feature type="region of interest" description="Disordered" evidence="1">
    <location>
        <begin position="28"/>
        <end position="76"/>
    </location>
</feature>
<accession>A0A146F357</accession>
<proteinExistence type="predicted"/>
<sequence length="76" mass="7856">MNFPVFHRAPVALRRGLSAAEIVNGNVGHTHSDMRASDADSSNAPNTFGTGRVASSRARGSYGRVSGQGFQPVGAA</sequence>
<name>A0A146F357_ASPKA</name>
<feature type="compositionally biased region" description="Polar residues" evidence="1">
    <location>
        <begin position="39"/>
        <end position="49"/>
    </location>
</feature>
<comment type="caution">
    <text evidence="2">The sequence shown here is derived from an EMBL/GenBank/DDBJ whole genome shotgun (WGS) entry which is preliminary data.</text>
</comment>
<reference evidence="3" key="2">
    <citation type="submission" date="2016-02" db="EMBL/GenBank/DDBJ databases">
        <title>Genome sequencing of Aspergillus luchuensis NBRC 4314.</title>
        <authorList>
            <person name="Yamada O."/>
        </authorList>
    </citation>
    <scope>NUCLEOTIDE SEQUENCE [LARGE SCALE GENOMIC DNA]</scope>
    <source>
        <strain evidence="3">RIB 2604</strain>
    </source>
</reference>
<gene>
    <name evidence="2" type="ORF">RIB2604_00800170</name>
</gene>
<protein>
    <submittedName>
        <fullName evidence="2">Class V chitinase</fullName>
    </submittedName>
</protein>
<organism evidence="2 3">
    <name type="scientific">Aspergillus kawachii</name>
    <name type="common">White koji mold</name>
    <name type="synonym">Aspergillus awamori var. kawachi</name>
    <dbReference type="NCBI Taxonomy" id="1069201"/>
    <lineage>
        <taxon>Eukaryota</taxon>
        <taxon>Fungi</taxon>
        <taxon>Dikarya</taxon>
        <taxon>Ascomycota</taxon>
        <taxon>Pezizomycotina</taxon>
        <taxon>Eurotiomycetes</taxon>
        <taxon>Eurotiomycetidae</taxon>
        <taxon>Eurotiales</taxon>
        <taxon>Aspergillaceae</taxon>
        <taxon>Aspergillus</taxon>
        <taxon>Aspergillus subgen. Circumdati</taxon>
    </lineage>
</organism>
<evidence type="ECO:0000256" key="1">
    <source>
        <dbReference type="SAM" id="MobiDB-lite"/>
    </source>
</evidence>
<evidence type="ECO:0000313" key="3">
    <source>
        <dbReference type="Proteomes" id="UP000075230"/>
    </source>
</evidence>
<dbReference type="EMBL" id="BCWF01000008">
    <property type="protein sequence ID" value="GAT20548.1"/>
    <property type="molecule type" value="Genomic_DNA"/>
</dbReference>
<evidence type="ECO:0000313" key="2">
    <source>
        <dbReference type="EMBL" id="GAT20548.1"/>
    </source>
</evidence>